<feature type="region of interest" description="Disordered" evidence="1">
    <location>
        <begin position="81"/>
        <end position="195"/>
    </location>
</feature>
<dbReference type="STRING" id="13706.A0A1X2HQC6"/>
<keyword evidence="3" id="KW-1185">Reference proteome</keyword>
<name>A0A1X2HQC6_SYNRA</name>
<feature type="compositionally biased region" description="Low complexity" evidence="1">
    <location>
        <begin position="86"/>
        <end position="112"/>
    </location>
</feature>
<feature type="region of interest" description="Disordered" evidence="1">
    <location>
        <begin position="368"/>
        <end position="393"/>
    </location>
</feature>
<protein>
    <submittedName>
        <fullName evidence="2">Uncharacterized protein</fullName>
    </submittedName>
</protein>
<proteinExistence type="predicted"/>
<evidence type="ECO:0000256" key="1">
    <source>
        <dbReference type="SAM" id="MobiDB-lite"/>
    </source>
</evidence>
<organism evidence="2 3">
    <name type="scientific">Syncephalastrum racemosum</name>
    <name type="common">Filamentous fungus</name>
    <dbReference type="NCBI Taxonomy" id="13706"/>
    <lineage>
        <taxon>Eukaryota</taxon>
        <taxon>Fungi</taxon>
        <taxon>Fungi incertae sedis</taxon>
        <taxon>Mucoromycota</taxon>
        <taxon>Mucoromycotina</taxon>
        <taxon>Mucoromycetes</taxon>
        <taxon>Mucorales</taxon>
        <taxon>Syncephalastraceae</taxon>
        <taxon>Syncephalastrum</taxon>
    </lineage>
</organism>
<comment type="caution">
    <text evidence="2">The sequence shown here is derived from an EMBL/GenBank/DDBJ whole genome shotgun (WGS) entry which is preliminary data.</text>
</comment>
<dbReference type="AlphaFoldDB" id="A0A1X2HQC6"/>
<evidence type="ECO:0000313" key="2">
    <source>
        <dbReference type="EMBL" id="ORZ01492.1"/>
    </source>
</evidence>
<accession>A0A1X2HQC6</accession>
<feature type="compositionally biased region" description="Low complexity" evidence="1">
    <location>
        <begin position="7"/>
        <end position="21"/>
    </location>
</feature>
<dbReference type="Proteomes" id="UP000242180">
    <property type="component" value="Unassembled WGS sequence"/>
</dbReference>
<dbReference type="EMBL" id="MCGN01000002">
    <property type="protein sequence ID" value="ORZ01492.1"/>
    <property type="molecule type" value="Genomic_DNA"/>
</dbReference>
<dbReference type="InParanoid" id="A0A1X2HQC6"/>
<feature type="compositionally biased region" description="Polar residues" evidence="1">
    <location>
        <begin position="373"/>
        <end position="383"/>
    </location>
</feature>
<sequence>MRRLQPRSRASTSAGSSSSTTWSIDQFMDELVLDETPPQVLKEFHPSYTQTASMSAVTLPMRAHHSSISLPVQPVVRRAQPLSHHNSVASTASTRSTHSNSSTHSAQSTTSNVTYYNCPHTPDEAVEPPTAQRPRRHISKGQETPITNTTMTRSSSSNTTTSQTSSLVRIQHSPSQSQSRHSSTRSNALKNVSPRPPHFVIATFGPLDTLGYLLFGLGNDPKALLESTHVWEHQSLITVARLENVKEGEDRLRSLGRRLGITSLLIPVTELSALHNLLDQFESTCGATTGWWEHLVLVFDQAEEDSVLKTVVPNLQSKYRQSRPPTIVFFSVRGYETLICDEHAGRTYRSQCRQVLYQLLETHHTRGRWRPSISPQATQSNGNADGESDDDDYFEAFVQHIGPHGRRRAVEDDV</sequence>
<gene>
    <name evidence="2" type="ORF">BCR43DRAFT_180780</name>
</gene>
<feature type="region of interest" description="Disordered" evidence="1">
    <location>
        <begin position="1"/>
        <end position="21"/>
    </location>
</feature>
<dbReference type="OrthoDB" id="2287234at2759"/>
<feature type="compositionally biased region" description="Low complexity" evidence="1">
    <location>
        <begin position="147"/>
        <end position="186"/>
    </location>
</feature>
<reference evidence="2 3" key="1">
    <citation type="submission" date="2016-07" db="EMBL/GenBank/DDBJ databases">
        <title>Pervasive Adenine N6-methylation of Active Genes in Fungi.</title>
        <authorList>
            <consortium name="DOE Joint Genome Institute"/>
            <person name="Mondo S.J."/>
            <person name="Dannebaum R.O."/>
            <person name="Kuo R.C."/>
            <person name="Labutti K."/>
            <person name="Haridas S."/>
            <person name="Kuo A."/>
            <person name="Salamov A."/>
            <person name="Ahrendt S.R."/>
            <person name="Lipzen A."/>
            <person name="Sullivan W."/>
            <person name="Andreopoulos W.B."/>
            <person name="Clum A."/>
            <person name="Lindquist E."/>
            <person name="Daum C."/>
            <person name="Ramamoorthy G.K."/>
            <person name="Gryganskyi A."/>
            <person name="Culley D."/>
            <person name="Magnuson J.K."/>
            <person name="James T.Y."/>
            <person name="O'Malley M.A."/>
            <person name="Stajich J.E."/>
            <person name="Spatafora J.W."/>
            <person name="Visel A."/>
            <person name="Grigoriev I.V."/>
        </authorList>
    </citation>
    <scope>NUCLEOTIDE SEQUENCE [LARGE SCALE GENOMIC DNA]</scope>
    <source>
        <strain evidence="2 3">NRRL 2496</strain>
    </source>
</reference>
<evidence type="ECO:0000313" key="3">
    <source>
        <dbReference type="Proteomes" id="UP000242180"/>
    </source>
</evidence>